<dbReference type="InterPro" id="IPR001179">
    <property type="entry name" value="PPIase_FKBP_dom"/>
</dbReference>
<dbReference type="PROSITE" id="PS50059">
    <property type="entry name" value="FKBP_PPIASE"/>
    <property type="match status" value="1"/>
</dbReference>
<dbReference type="EC" id="5.2.1.8" evidence="2 4"/>
<dbReference type="PROSITE" id="PS51257">
    <property type="entry name" value="PROKAR_LIPOPROTEIN"/>
    <property type="match status" value="1"/>
</dbReference>
<evidence type="ECO:0000313" key="8">
    <source>
        <dbReference type="Proteomes" id="UP001597545"/>
    </source>
</evidence>
<dbReference type="EMBL" id="JBHULR010000004">
    <property type="protein sequence ID" value="MFD2548044.1"/>
    <property type="molecule type" value="Genomic_DNA"/>
</dbReference>
<accession>A0ABW5KHG3</accession>
<evidence type="ECO:0000256" key="2">
    <source>
        <dbReference type="ARBA" id="ARBA00013194"/>
    </source>
</evidence>
<dbReference type="SUPFAM" id="SSF54534">
    <property type="entry name" value="FKBP-like"/>
    <property type="match status" value="1"/>
</dbReference>
<evidence type="ECO:0000256" key="3">
    <source>
        <dbReference type="ARBA" id="ARBA00023110"/>
    </source>
</evidence>
<sequence length="221" mass="24880">MKKLLKPLFAVAIAAVSFTSCMEKDNTDYEAQYRKEEQAIDSILNKQKTQIQDYVASTEAFEGATADTVTFRYQYLDKRTTRGIYYKVVQAPTDNSYEYKLQSNGSQLAYVWPTVKLKYKATLLDGTLVKEDATGTDYSFASANTKIMNQSWVYAFFPYSITFNGDVVPVGGLTKDGLKKGSIFRMVTPSQWAFGARTDVDKVPANSPIVYEFEVLEISNN</sequence>
<evidence type="ECO:0000256" key="4">
    <source>
        <dbReference type="PROSITE-ProRule" id="PRU00277"/>
    </source>
</evidence>
<organism evidence="7 8">
    <name type="scientific">Sphingobacterium suaedae</name>
    <dbReference type="NCBI Taxonomy" id="1686402"/>
    <lineage>
        <taxon>Bacteria</taxon>
        <taxon>Pseudomonadati</taxon>
        <taxon>Bacteroidota</taxon>
        <taxon>Sphingobacteriia</taxon>
        <taxon>Sphingobacteriales</taxon>
        <taxon>Sphingobacteriaceae</taxon>
        <taxon>Sphingobacterium</taxon>
    </lineage>
</organism>
<proteinExistence type="predicted"/>
<dbReference type="InterPro" id="IPR046357">
    <property type="entry name" value="PPIase_dom_sf"/>
</dbReference>
<reference evidence="8" key="1">
    <citation type="journal article" date="2019" name="Int. J. Syst. Evol. Microbiol.">
        <title>The Global Catalogue of Microorganisms (GCM) 10K type strain sequencing project: providing services to taxonomists for standard genome sequencing and annotation.</title>
        <authorList>
            <consortium name="The Broad Institute Genomics Platform"/>
            <consortium name="The Broad Institute Genome Sequencing Center for Infectious Disease"/>
            <person name="Wu L."/>
            <person name="Ma J."/>
        </authorList>
    </citation>
    <scope>NUCLEOTIDE SEQUENCE [LARGE SCALE GENOMIC DNA]</scope>
    <source>
        <strain evidence="8">KCTC 42662</strain>
    </source>
</reference>
<evidence type="ECO:0000256" key="1">
    <source>
        <dbReference type="ARBA" id="ARBA00000971"/>
    </source>
</evidence>
<dbReference type="RefSeq" id="WP_380903422.1">
    <property type="nucleotide sequence ID" value="NZ_JBHUEG010000001.1"/>
</dbReference>
<feature type="domain" description="PPIase FKBP-type" evidence="6">
    <location>
        <begin position="112"/>
        <end position="219"/>
    </location>
</feature>
<dbReference type="Gene3D" id="3.10.50.40">
    <property type="match status" value="1"/>
</dbReference>
<comment type="catalytic activity">
    <reaction evidence="1 4">
        <text>[protein]-peptidylproline (omega=180) = [protein]-peptidylproline (omega=0)</text>
        <dbReference type="Rhea" id="RHEA:16237"/>
        <dbReference type="Rhea" id="RHEA-COMP:10747"/>
        <dbReference type="Rhea" id="RHEA-COMP:10748"/>
        <dbReference type="ChEBI" id="CHEBI:83833"/>
        <dbReference type="ChEBI" id="CHEBI:83834"/>
        <dbReference type="EC" id="5.2.1.8"/>
    </reaction>
</comment>
<evidence type="ECO:0000259" key="6">
    <source>
        <dbReference type="PROSITE" id="PS50059"/>
    </source>
</evidence>
<evidence type="ECO:0000313" key="7">
    <source>
        <dbReference type="EMBL" id="MFD2548044.1"/>
    </source>
</evidence>
<feature type="chain" id="PRO_5045851717" description="peptidylprolyl isomerase" evidence="5">
    <location>
        <begin position="23"/>
        <end position="221"/>
    </location>
</feature>
<comment type="caution">
    <text evidence="7">The sequence shown here is derived from an EMBL/GenBank/DDBJ whole genome shotgun (WGS) entry which is preliminary data.</text>
</comment>
<feature type="signal peptide" evidence="5">
    <location>
        <begin position="1"/>
        <end position="22"/>
    </location>
</feature>
<dbReference type="GO" id="GO:0003755">
    <property type="term" value="F:peptidyl-prolyl cis-trans isomerase activity"/>
    <property type="evidence" value="ECO:0007669"/>
    <property type="project" value="UniProtKB-EC"/>
</dbReference>
<protein>
    <recommendedName>
        <fullName evidence="2 4">peptidylprolyl isomerase</fullName>
        <ecNumber evidence="2 4">5.2.1.8</ecNumber>
    </recommendedName>
</protein>
<keyword evidence="5" id="KW-0732">Signal</keyword>
<name>A0ABW5KHG3_9SPHI</name>
<keyword evidence="3 4" id="KW-0697">Rotamase</keyword>
<evidence type="ECO:0000256" key="5">
    <source>
        <dbReference type="SAM" id="SignalP"/>
    </source>
</evidence>
<gene>
    <name evidence="7" type="ORF">ACFSR5_10355</name>
</gene>
<keyword evidence="4 7" id="KW-0413">Isomerase</keyword>
<dbReference type="Proteomes" id="UP001597545">
    <property type="component" value="Unassembled WGS sequence"/>
</dbReference>
<keyword evidence="8" id="KW-1185">Reference proteome</keyword>